<dbReference type="STRING" id="94128.A0A2A3EQK4"/>
<evidence type="ECO:0000256" key="7">
    <source>
        <dbReference type="ARBA" id="ARBA00045437"/>
    </source>
</evidence>
<evidence type="ECO:0000256" key="4">
    <source>
        <dbReference type="ARBA" id="ARBA00022574"/>
    </source>
</evidence>
<protein>
    <recommendedName>
        <fullName evidence="2">U3 small nucleolar RNA-associated protein 15 homolog</fullName>
    </recommendedName>
</protein>
<dbReference type="InterPro" id="IPR018983">
    <property type="entry name" value="U3_snoRNA-assocProt_15_C"/>
</dbReference>
<dbReference type="GO" id="GO:0045943">
    <property type="term" value="P:positive regulation of transcription by RNA polymerase I"/>
    <property type="evidence" value="ECO:0007669"/>
    <property type="project" value="TreeGrafter"/>
</dbReference>
<keyword evidence="4 8" id="KW-0853">WD repeat</keyword>
<keyword evidence="6" id="KW-0539">Nucleus</keyword>
<dbReference type="Pfam" id="PF00400">
    <property type="entry name" value="WD40"/>
    <property type="match status" value="4"/>
</dbReference>
<dbReference type="PROSITE" id="PS50294">
    <property type="entry name" value="WD_REPEATS_REGION"/>
    <property type="match status" value="2"/>
</dbReference>
<dbReference type="OrthoDB" id="431715at2759"/>
<evidence type="ECO:0000313" key="10">
    <source>
        <dbReference type="EMBL" id="PBC33774.1"/>
    </source>
</evidence>
<dbReference type="PANTHER" id="PTHR19924:SF26">
    <property type="entry name" value="U3 SMALL NUCLEOLAR RNA-ASSOCIATED PROTEIN 15 HOMOLOG"/>
    <property type="match status" value="1"/>
</dbReference>
<keyword evidence="3" id="KW-0698">rRNA processing</keyword>
<evidence type="ECO:0000256" key="1">
    <source>
        <dbReference type="ARBA" id="ARBA00004604"/>
    </source>
</evidence>
<dbReference type="GO" id="GO:0006364">
    <property type="term" value="P:rRNA processing"/>
    <property type="evidence" value="ECO:0007669"/>
    <property type="project" value="UniProtKB-KW"/>
</dbReference>
<dbReference type="InterPro" id="IPR015943">
    <property type="entry name" value="WD40/YVTN_repeat-like_dom_sf"/>
</dbReference>
<dbReference type="SMART" id="SM00320">
    <property type="entry name" value="WD40"/>
    <property type="match status" value="7"/>
</dbReference>
<dbReference type="AlphaFoldDB" id="A0A2A3EQK4"/>
<dbReference type="EMBL" id="KZ288195">
    <property type="protein sequence ID" value="PBC33774.1"/>
    <property type="molecule type" value="Genomic_DNA"/>
</dbReference>
<organism evidence="10 11">
    <name type="scientific">Apis cerana cerana</name>
    <name type="common">Oriental honeybee</name>
    <dbReference type="NCBI Taxonomy" id="94128"/>
    <lineage>
        <taxon>Eukaryota</taxon>
        <taxon>Metazoa</taxon>
        <taxon>Ecdysozoa</taxon>
        <taxon>Arthropoda</taxon>
        <taxon>Hexapoda</taxon>
        <taxon>Insecta</taxon>
        <taxon>Pterygota</taxon>
        <taxon>Neoptera</taxon>
        <taxon>Endopterygota</taxon>
        <taxon>Hymenoptera</taxon>
        <taxon>Apocrita</taxon>
        <taxon>Aculeata</taxon>
        <taxon>Apoidea</taxon>
        <taxon>Anthophila</taxon>
        <taxon>Apidae</taxon>
        <taxon>Apis</taxon>
    </lineage>
</organism>
<dbReference type="InterPro" id="IPR036322">
    <property type="entry name" value="WD40_repeat_dom_sf"/>
</dbReference>
<dbReference type="Gene3D" id="2.130.10.10">
    <property type="entry name" value="YVTN repeat-like/Quinoprotein amine dehydrogenase"/>
    <property type="match status" value="2"/>
</dbReference>
<proteinExistence type="predicted"/>
<evidence type="ECO:0000313" key="11">
    <source>
        <dbReference type="Proteomes" id="UP000242457"/>
    </source>
</evidence>
<keyword evidence="5" id="KW-0677">Repeat</keyword>
<feature type="repeat" description="WD" evidence="8">
    <location>
        <begin position="172"/>
        <end position="213"/>
    </location>
</feature>
<accession>A0A2A3EQK4</accession>
<feature type="domain" description="U3 small nucleolar RNA-associated protein 15 C-terminal" evidence="9">
    <location>
        <begin position="398"/>
        <end position="542"/>
    </location>
</feature>
<feature type="repeat" description="WD" evidence="8">
    <location>
        <begin position="214"/>
        <end position="256"/>
    </location>
</feature>
<feature type="repeat" description="WD" evidence="8">
    <location>
        <begin position="298"/>
        <end position="339"/>
    </location>
</feature>
<dbReference type="Pfam" id="PF09384">
    <property type="entry name" value="UTP15_C"/>
    <property type="match status" value="1"/>
</dbReference>
<comment type="function">
    <text evidence="7">Ribosome biogenesis factor. Involved in nucleolar processing of pre-18S ribosomal RNA. Required for optimal pre-ribosomal RNA transcription by RNA polymerase I. Part of the small subunit (SSU) processome, first precursor of the small eukaryotic ribosomal subunit. During the assembly of the SSU processome in the nucleolus, many ribosome biogenesis factors, an RNA chaperone and ribosomal proteins associate with the nascent pre-rRNA and work in concert to generate RNA folding, modifications, rearrangements and cleavage as well as targeted degradation of pre-ribosomal RNA by the RNA exosome.</text>
</comment>
<evidence type="ECO:0000256" key="5">
    <source>
        <dbReference type="ARBA" id="ARBA00022737"/>
    </source>
</evidence>
<evidence type="ECO:0000259" key="9">
    <source>
        <dbReference type="Pfam" id="PF09384"/>
    </source>
</evidence>
<dbReference type="PANTHER" id="PTHR19924">
    <property type="entry name" value="UTP15 U3 SMALL NUCLEOLAR RNA-ASSOCIATED PROTEIN 15 FAMILY MEMBER"/>
    <property type="match status" value="1"/>
</dbReference>
<evidence type="ECO:0000256" key="6">
    <source>
        <dbReference type="ARBA" id="ARBA00023242"/>
    </source>
</evidence>
<dbReference type="Proteomes" id="UP000242457">
    <property type="component" value="Unassembled WGS sequence"/>
</dbReference>
<sequence>MNIKEFLHLIITIGKQIFGQLQKSKGATSINCQQEKFIPSTEFYYRITADILKEMASFKKINTKVFARSGSELTPDIIYWKKYSAPVLVKEFGPIDYIDFSPVEPHYFAVTCSVRVQVYNPITKLVTKNLSRFKEAAYGGSFRSDGKLLCAGGEEAVIRLFDVNAKSLLRLFSGHKAAVHRAFFTADNIHIASFSDDKTVIIWDIPSETQIISFNEHSDYIRAGAVSPISNDILLSGGYDKHIYMYDTRTSKKIFSVSHEAPVESLLFLPSGGIFLSAGGTEIRVWDALAGGRLLAKITQHHKTVTCLKIASNGHRILSGSLDRHVKIYDSGTYKTVHSLDYPNSVLSIGISSNDETIVAGMVDGLISVRRREEDVKTEKPQRKKVSYRYSGKNLHIHEVDVIVDEELKEIMSKHDTYLRKFEYSKALDSVIASYIINKTPHVTVALMQELIRRQGLKQALSGRDGKSLVNILKFLNKYIGNIRFGRILLHVANILMDIYEDHLDELAVEPRKMFSTLAAKLEEEENLILALSELQGKLHMILSAAEIVPPTPIKDIQTLEPSNAAQKNLILSIA</sequence>
<gene>
    <name evidence="10" type="ORF">APICC_03464</name>
</gene>
<dbReference type="InterPro" id="IPR001680">
    <property type="entry name" value="WD40_rpt"/>
</dbReference>
<reference evidence="10 11" key="1">
    <citation type="submission" date="2014-07" db="EMBL/GenBank/DDBJ databases">
        <title>Genomic and transcriptomic analysis on Apis cerana provide comprehensive insights into honey bee biology.</title>
        <authorList>
            <person name="Diao Q."/>
            <person name="Sun L."/>
            <person name="Zheng H."/>
            <person name="Zheng H."/>
            <person name="Xu S."/>
            <person name="Wang S."/>
            <person name="Zeng Z."/>
            <person name="Hu F."/>
            <person name="Su S."/>
            <person name="Wu J."/>
        </authorList>
    </citation>
    <scope>NUCLEOTIDE SEQUENCE [LARGE SCALE GENOMIC DNA]</scope>
    <source>
        <tissue evidence="10">Pupae without intestine</tissue>
    </source>
</reference>
<dbReference type="GO" id="GO:0005730">
    <property type="term" value="C:nucleolus"/>
    <property type="evidence" value="ECO:0007669"/>
    <property type="project" value="UniProtKB-SubCell"/>
</dbReference>
<evidence type="ECO:0000256" key="8">
    <source>
        <dbReference type="PROSITE-ProRule" id="PRU00221"/>
    </source>
</evidence>
<dbReference type="SUPFAM" id="SSF50978">
    <property type="entry name" value="WD40 repeat-like"/>
    <property type="match status" value="1"/>
</dbReference>
<dbReference type="PROSITE" id="PS50082">
    <property type="entry name" value="WD_REPEATS_2"/>
    <property type="match status" value="3"/>
</dbReference>
<evidence type="ECO:0000256" key="2">
    <source>
        <dbReference type="ARBA" id="ARBA00018260"/>
    </source>
</evidence>
<dbReference type="CDD" id="cd00200">
    <property type="entry name" value="WD40"/>
    <property type="match status" value="1"/>
</dbReference>
<name>A0A2A3EQK4_APICC</name>
<keyword evidence="11" id="KW-1185">Reference proteome</keyword>
<comment type="subcellular location">
    <subcellularLocation>
        <location evidence="1">Nucleus</location>
        <location evidence="1">Nucleolus</location>
    </subcellularLocation>
</comment>
<evidence type="ECO:0000256" key="3">
    <source>
        <dbReference type="ARBA" id="ARBA00022552"/>
    </source>
</evidence>